<dbReference type="PANTHER" id="PTHR45890:SF1">
    <property type="entry name" value="AARF DOMAIN CONTAINING KINASE 2"/>
    <property type="match status" value="1"/>
</dbReference>
<dbReference type="HOGENOM" id="CLU_247765_0_0_1"/>
<organism evidence="6 7">
    <name type="scientific">Endocarpon pusillum (strain Z07020 / HMAS-L-300199)</name>
    <name type="common">Lichen-forming fungus</name>
    <dbReference type="NCBI Taxonomy" id="1263415"/>
    <lineage>
        <taxon>Eukaryota</taxon>
        <taxon>Fungi</taxon>
        <taxon>Dikarya</taxon>
        <taxon>Ascomycota</taxon>
        <taxon>Pezizomycotina</taxon>
        <taxon>Eurotiomycetes</taxon>
        <taxon>Chaetothyriomycetidae</taxon>
        <taxon>Verrucariales</taxon>
        <taxon>Verrucariaceae</taxon>
        <taxon>Endocarpon</taxon>
    </lineage>
</organism>
<dbReference type="CDD" id="cd13971">
    <property type="entry name" value="ADCK2-like"/>
    <property type="match status" value="1"/>
</dbReference>
<dbReference type="SUPFAM" id="SSF56112">
    <property type="entry name" value="Protein kinase-like (PK-like)"/>
    <property type="match status" value="1"/>
</dbReference>
<dbReference type="InterPro" id="IPR011009">
    <property type="entry name" value="Kinase-like_dom_sf"/>
</dbReference>
<feature type="region of interest" description="Disordered" evidence="2">
    <location>
        <begin position="105"/>
        <end position="134"/>
    </location>
</feature>
<dbReference type="PANTHER" id="PTHR45890">
    <property type="entry name" value="AARF DOMAIN CONTAINING KINASE 2 (PREDICTED)"/>
    <property type="match status" value="1"/>
</dbReference>
<evidence type="ECO:0008006" key="8">
    <source>
        <dbReference type="Google" id="ProtNLM"/>
    </source>
</evidence>
<feature type="compositionally biased region" description="Polar residues" evidence="2">
    <location>
        <begin position="651"/>
        <end position="682"/>
    </location>
</feature>
<comment type="similarity">
    <text evidence="1">Belongs to the protein kinase superfamily. ADCK protein kinase family.</text>
</comment>
<dbReference type="eggNOG" id="KOG4532">
    <property type="taxonomic scope" value="Eukaryota"/>
</dbReference>
<evidence type="ECO:0000313" key="7">
    <source>
        <dbReference type="Proteomes" id="UP000019373"/>
    </source>
</evidence>
<dbReference type="RefSeq" id="XP_007801944.1">
    <property type="nucleotide sequence ID" value="XM_007803753.1"/>
</dbReference>
<feature type="domain" description="DUF2415" evidence="5">
    <location>
        <begin position="323"/>
        <end position="362"/>
    </location>
</feature>
<dbReference type="InterPro" id="IPR036322">
    <property type="entry name" value="WD40_repeat_dom_sf"/>
</dbReference>
<protein>
    <recommendedName>
        <fullName evidence="8">ABC1 atypical kinase-like domain-containing protein</fullName>
    </recommendedName>
</protein>
<dbReference type="OrthoDB" id="1290869at2759"/>
<dbReference type="eggNOG" id="KOG1236">
    <property type="taxonomic scope" value="Eukaryota"/>
</dbReference>
<keyword evidence="3" id="KW-0812">Transmembrane</keyword>
<feature type="domain" description="ABC1 atypical kinase-like" evidence="4">
    <location>
        <begin position="1034"/>
        <end position="1085"/>
    </location>
</feature>
<evidence type="ECO:0000313" key="6">
    <source>
        <dbReference type="EMBL" id="ERF72435.1"/>
    </source>
</evidence>
<dbReference type="InterPro" id="IPR052402">
    <property type="entry name" value="ADCK_kinase"/>
</dbReference>
<keyword evidence="3" id="KW-1133">Transmembrane helix</keyword>
<sequence>MAISPQYFNSTQSLIRTTKTKFYPLDIRVPHPQLRHFISTVDQDWIYFASSYDIYALHLPSQRKYILVTLPFLPRCLVAGLGWICLGGEQNGDCAFIRLDKEQAETRSQGHPVSPPDSPRRTTRKILPGLGQNDTGSSSYPELFLQELGSKIVNSITLHELSNHGKSTWDEPVALLSNNDRTVKIYSLLQQQLIADLQLPFPVNYALISPDSEILVAVGDSNQAYFYRRKLVNAKTPSQDRFPEYEWEVLAKPKLAQGERINDDYSFSVTFSPSGDLCAISAQGGMISVFDMGTICKLADSDVESYSSAMICSFVSSRSGICGCVRSMAFSPAPWDLLVWAEDHGRVGIADVRQAFCRRQIITLETHAPDLERIILEDATDPYVKGLDFRGRLIRQYQENFQPEGARTNDESLLGAPEDWSEGAVLQRHGSRRMGLADLDAREQSVLDTLEVTMEEVDDAIESVQSPYSVNYRASPHLRTLLENEERSPSRAQLESLIDVFRERNLQRVRGGDRQYQPRRRNSVVLSQGTGSGTSGTSRLAPGSISRSRLTASPARMANADVDADRSTLPSAMSTDDLNPTASGSDSQPVPDSIPPSDPWHVIQSALGPPTRTTSQPTVSNPRLTPPASHNDASDVTENDAGSRLPPPDSQPSAHISAHTSTLPTTFNPTHSQTRSRFQANPNLLRRAAPLSELETERQLRRIASTTVDLESREGHVRPRALEDDERHLRILEARILARQRLAARELEQSASPPPAVSRTAGTQRSELTGRATSAELTFARQRIMQSARNTLDGNGNWMASAALERILGRSSIDDANGVGGGAAEREIGVGTAGIGWSSDGRNLYVGTEEGIFEYSINLMDRQTFPALDLSLRNRWRGQRTGRPLLLAATLSPAAFIRLNEGDHKDGKSGEEQMLEASREEIEKKIPDDLHGMKRIFRSIWVFLDLYVYEPIATSLRFLHLVVIFVPVIFTVPAVWVGKRQRGRDNERSGTLWWYGFLVEAMERAGPAFIKLGQWAASRTDIFPNEMCSVMSSLHSNAPAHSLGTTKRTIVRAFGGRPFEEIFEEFQEKPLGVGAIAQVYKARLKPDLAPPGDEAISGERPRSLRQKVRKSVDALVKSSPQRIPSSYVAIKVLHPNVERIVRRDLRIMGVFAAIINALPTMQWLSLPDEVAQFGEMMRLQLDLRIEAANLAIFRKHFQDRTTAWFPYPYTEFTTRQVLVEEFAQGIPLATFLQSGGGVFQKEIADEGLDAFLHMLLIDNFVHADLHPGNMMVRFYKPSKPDLPLRKKHNPASPPDAPTIDEVESVLSRLRPYTHNKSEWTTALSEIDKDGYRPQLIFIDTGLVTELNTTNRQNFLDLFRAVAEFDGYRAGQLMIERCRQPEAVVDGEVFALKMQHLVLAVKGRTFALGNIKIGDVLSEVLAMVRAHHVRMEGDFVNVVISILLLEGIGRSLEPDLDLFKSALPILRQLGGSNPSSVIKSIKERDFSLLKIWVGLEARRFFQASAESVERCVKYDLLSPNI</sequence>
<dbReference type="Pfam" id="PF03109">
    <property type="entry name" value="ABC1"/>
    <property type="match status" value="2"/>
</dbReference>
<dbReference type="InterPro" id="IPR015943">
    <property type="entry name" value="WD40/YVTN_repeat-like_dom_sf"/>
</dbReference>
<evidence type="ECO:0000256" key="3">
    <source>
        <dbReference type="SAM" id="Phobius"/>
    </source>
</evidence>
<dbReference type="InterPro" id="IPR044095">
    <property type="entry name" value="ADCK2_dom"/>
</dbReference>
<dbReference type="GO" id="GO:0005739">
    <property type="term" value="C:mitochondrion"/>
    <property type="evidence" value="ECO:0007669"/>
    <property type="project" value="TreeGrafter"/>
</dbReference>
<name>U1HPU8_ENDPU</name>
<dbReference type="SUPFAM" id="SSF50978">
    <property type="entry name" value="WD40 repeat-like"/>
    <property type="match status" value="1"/>
</dbReference>
<feature type="region of interest" description="Disordered" evidence="2">
    <location>
        <begin position="509"/>
        <end position="682"/>
    </location>
</feature>
<feature type="transmembrane region" description="Helical" evidence="3">
    <location>
        <begin position="958"/>
        <end position="978"/>
    </location>
</feature>
<dbReference type="InterPro" id="IPR004147">
    <property type="entry name" value="ABC1_dom"/>
</dbReference>
<feature type="compositionally biased region" description="Polar residues" evidence="2">
    <location>
        <begin position="568"/>
        <end position="590"/>
    </location>
</feature>
<feature type="compositionally biased region" description="Polar residues" evidence="2">
    <location>
        <begin position="611"/>
        <end position="623"/>
    </location>
</feature>
<evidence type="ECO:0000259" key="5">
    <source>
        <dbReference type="Pfam" id="PF10313"/>
    </source>
</evidence>
<dbReference type="GeneID" id="19241011"/>
<evidence type="ECO:0000256" key="2">
    <source>
        <dbReference type="SAM" id="MobiDB-lite"/>
    </source>
</evidence>
<dbReference type="InterPro" id="IPR019417">
    <property type="entry name" value="DUF2415"/>
</dbReference>
<keyword evidence="3" id="KW-0472">Membrane</keyword>
<keyword evidence="7" id="KW-1185">Reference proteome</keyword>
<dbReference type="Pfam" id="PF10313">
    <property type="entry name" value="DUF2415"/>
    <property type="match status" value="1"/>
</dbReference>
<reference evidence="7" key="1">
    <citation type="journal article" date="2014" name="BMC Genomics">
        <title>Genome characteristics reveal the impact of lichenization on lichen-forming fungus Endocarpon pusillum Hedwig (Verrucariales, Ascomycota).</title>
        <authorList>
            <person name="Wang Y.-Y."/>
            <person name="Liu B."/>
            <person name="Zhang X.-Y."/>
            <person name="Zhou Q.-M."/>
            <person name="Zhang T."/>
            <person name="Li H."/>
            <person name="Yu Y.-F."/>
            <person name="Zhang X.-L."/>
            <person name="Hao X.-Y."/>
            <person name="Wang M."/>
            <person name="Wang L."/>
            <person name="Wei J.-C."/>
        </authorList>
    </citation>
    <scope>NUCLEOTIDE SEQUENCE [LARGE SCALE GENOMIC DNA]</scope>
    <source>
        <strain evidence="7">Z07020 / HMAS-L-300199</strain>
    </source>
</reference>
<evidence type="ECO:0000256" key="1">
    <source>
        <dbReference type="ARBA" id="ARBA00009670"/>
    </source>
</evidence>
<dbReference type="Proteomes" id="UP000019373">
    <property type="component" value="Unassembled WGS sequence"/>
</dbReference>
<gene>
    <name evidence="6" type="ORF">EPUS_06064</name>
</gene>
<evidence type="ECO:0000259" key="4">
    <source>
        <dbReference type="Pfam" id="PF03109"/>
    </source>
</evidence>
<feature type="domain" description="ABC1 atypical kinase-like" evidence="4">
    <location>
        <begin position="1126"/>
        <end position="1273"/>
    </location>
</feature>
<dbReference type="EMBL" id="KE721107">
    <property type="protein sequence ID" value="ERF72435.1"/>
    <property type="molecule type" value="Genomic_DNA"/>
</dbReference>
<accession>U1HPU8</accession>
<feature type="transmembrane region" description="Helical" evidence="3">
    <location>
        <begin position="1145"/>
        <end position="1164"/>
    </location>
</feature>
<feature type="region of interest" description="Disordered" evidence="2">
    <location>
        <begin position="745"/>
        <end position="767"/>
    </location>
</feature>
<proteinExistence type="inferred from homology"/>
<dbReference type="Gene3D" id="2.130.10.10">
    <property type="entry name" value="YVTN repeat-like/Quinoprotein amine dehydrogenase"/>
    <property type="match status" value="1"/>
</dbReference>